<comment type="caution">
    <text evidence="5">The sequence shown here is derived from an EMBL/GenBank/DDBJ whole genome shotgun (WGS) entry which is preliminary data.</text>
</comment>
<dbReference type="Pfam" id="PF01381">
    <property type="entry name" value="HTH_3"/>
    <property type="match status" value="1"/>
</dbReference>
<keyword evidence="1" id="KW-0929">Antimicrobial</keyword>
<gene>
    <name evidence="5" type="ORF">AB3K24_00375</name>
</gene>
<dbReference type="CDD" id="cd00093">
    <property type="entry name" value="HTH_XRE"/>
    <property type="match status" value="1"/>
</dbReference>
<dbReference type="Proteomes" id="UP001556617">
    <property type="component" value="Unassembled WGS sequence"/>
</dbReference>
<proteinExistence type="predicted"/>
<dbReference type="SMART" id="SM00530">
    <property type="entry name" value="HTH_XRE"/>
    <property type="match status" value="1"/>
</dbReference>
<keyword evidence="3" id="KW-0078">Bacteriocin</keyword>
<dbReference type="PROSITE" id="PS50943">
    <property type="entry name" value="HTH_CROC1"/>
    <property type="match status" value="1"/>
</dbReference>
<dbReference type="Gene3D" id="1.10.260.40">
    <property type="entry name" value="lambda repressor-like DNA-binding domains"/>
    <property type="match status" value="1"/>
</dbReference>
<dbReference type="EMBL" id="JBFPER010000001">
    <property type="protein sequence ID" value="MEX0379818.1"/>
    <property type="molecule type" value="Genomic_DNA"/>
</dbReference>
<accession>A0ABV3S039</accession>
<dbReference type="InterPro" id="IPR001387">
    <property type="entry name" value="Cro/C1-type_HTH"/>
</dbReference>
<dbReference type="InterPro" id="IPR010133">
    <property type="entry name" value="Bacteriocin_signal_seq"/>
</dbReference>
<keyword evidence="2" id="KW-0044">Antibiotic</keyword>
<dbReference type="SUPFAM" id="SSF47413">
    <property type="entry name" value="lambda repressor-like DNA-binding domains"/>
    <property type="match status" value="1"/>
</dbReference>
<evidence type="ECO:0000256" key="3">
    <source>
        <dbReference type="ARBA" id="ARBA00023048"/>
    </source>
</evidence>
<dbReference type="RefSeq" id="WP_367973106.1">
    <property type="nucleotide sequence ID" value="NZ_JBFPEQ010000001.1"/>
</dbReference>
<dbReference type="NCBIfam" id="TIGR01847">
    <property type="entry name" value="bacteriocin_sig"/>
    <property type="match status" value="1"/>
</dbReference>
<protein>
    <submittedName>
        <fullName evidence="5">Helix-turn-helix domain-containing protein</fullName>
    </submittedName>
</protein>
<organism evidence="5 6">
    <name type="scientific">Leuconostoc aquikimchii</name>
    <dbReference type="NCBI Taxonomy" id="3236804"/>
    <lineage>
        <taxon>Bacteria</taxon>
        <taxon>Bacillati</taxon>
        <taxon>Bacillota</taxon>
        <taxon>Bacilli</taxon>
        <taxon>Lactobacillales</taxon>
        <taxon>Lactobacillaceae</taxon>
        <taxon>Leuconostoc</taxon>
    </lineage>
</organism>
<evidence type="ECO:0000256" key="2">
    <source>
        <dbReference type="ARBA" id="ARBA00023022"/>
    </source>
</evidence>
<feature type="domain" description="HTH cro/C1-type" evidence="4">
    <location>
        <begin position="30"/>
        <end position="84"/>
    </location>
</feature>
<reference evidence="5 6" key="1">
    <citation type="submission" date="2024-07" db="EMBL/GenBank/DDBJ databases">
        <authorList>
            <person name="Yun M."/>
        </authorList>
    </citation>
    <scope>NUCLEOTIDE SEQUENCE [LARGE SCALE GENOMIC DNA]</scope>
    <source>
        <strain evidence="5 6">MS01</strain>
    </source>
</reference>
<sequence length="86" mass="9524">MIDNYGFCELNEADLAAISGGSSEDIAQNLKTVRSTLGMRRAQLADRLHLDVTTIARYEEGTRVPDIDTLIQISRVLGVEINDLIF</sequence>
<evidence type="ECO:0000256" key="1">
    <source>
        <dbReference type="ARBA" id="ARBA00022529"/>
    </source>
</evidence>
<evidence type="ECO:0000259" key="4">
    <source>
        <dbReference type="PROSITE" id="PS50943"/>
    </source>
</evidence>
<evidence type="ECO:0000313" key="6">
    <source>
        <dbReference type="Proteomes" id="UP001556617"/>
    </source>
</evidence>
<evidence type="ECO:0000313" key="5">
    <source>
        <dbReference type="EMBL" id="MEX0379818.1"/>
    </source>
</evidence>
<keyword evidence="6" id="KW-1185">Reference proteome</keyword>
<name>A0ABV3S039_9LACO</name>
<dbReference type="InterPro" id="IPR010982">
    <property type="entry name" value="Lambda_DNA-bd_dom_sf"/>
</dbReference>